<sequence>MALTSIAEFPDGIAADLAWLELKAAGIHAFLFDGGMASLGLGMMTPARLMVDEHDAERARALLDQSA</sequence>
<evidence type="ECO:0000313" key="2">
    <source>
        <dbReference type="EMBL" id="RJF93269.1"/>
    </source>
</evidence>
<reference evidence="2 3" key="1">
    <citation type="submission" date="2018-09" db="EMBL/GenBank/DDBJ databases">
        <authorList>
            <person name="Zhu H."/>
        </authorList>
    </citation>
    <scope>NUCLEOTIDE SEQUENCE [LARGE SCALE GENOMIC DNA]</scope>
    <source>
        <strain evidence="2 3">K2R01-6</strain>
    </source>
</reference>
<dbReference type="Proteomes" id="UP000286100">
    <property type="component" value="Unassembled WGS sequence"/>
</dbReference>
<evidence type="ECO:0000313" key="3">
    <source>
        <dbReference type="Proteomes" id="UP000286100"/>
    </source>
</evidence>
<dbReference type="AlphaFoldDB" id="A0A418WQ41"/>
<dbReference type="InterPro" id="IPR018551">
    <property type="entry name" value="DUF2007"/>
</dbReference>
<proteinExistence type="predicted"/>
<dbReference type="Pfam" id="PF09413">
    <property type="entry name" value="DUF2007"/>
    <property type="match status" value="1"/>
</dbReference>
<accession>A0A418WQ41</accession>
<gene>
    <name evidence="2" type="ORF">D3876_02640</name>
</gene>
<comment type="caution">
    <text evidence="2">The sequence shown here is derived from an EMBL/GenBank/DDBJ whole genome shotgun (WGS) entry which is preliminary data.</text>
</comment>
<dbReference type="Gene3D" id="3.30.70.790">
    <property type="entry name" value="UreE, C-terminal domain"/>
    <property type="match status" value="1"/>
</dbReference>
<protein>
    <submittedName>
        <fullName evidence="2">DUF2007 domain-containing protein</fullName>
    </submittedName>
</protein>
<dbReference type="EMBL" id="QYUM01000002">
    <property type="protein sequence ID" value="RJF93269.1"/>
    <property type="molecule type" value="Genomic_DNA"/>
</dbReference>
<evidence type="ECO:0000259" key="1">
    <source>
        <dbReference type="Pfam" id="PF09413"/>
    </source>
</evidence>
<name>A0A418WQ41_9SPHN</name>
<dbReference type="RefSeq" id="WP_119759547.1">
    <property type="nucleotide sequence ID" value="NZ_QYUM01000002.1"/>
</dbReference>
<dbReference type="SUPFAM" id="SSF54913">
    <property type="entry name" value="GlnB-like"/>
    <property type="match status" value="1"/>
</dbReference>
<dbReference type="InterPro" id="IPR011322">
    <property type="entry name" value="N-reg_PII-like_a/b"/>
</dbReference>
<keyword evidence="3" id="KW-1185">Reference proteome</keyword>
<dbReference type="OrthoDB" id="7573469at2"/>
<feature type="domain" description="DUF2007" evidence="1">
    <location>
        <begin position="6"/>
        <end position="65"/>
    </location>
</feature>
<organism evidence="2 3">
    <name type="scientific">Sphingomonas cavernae</name>
    <dbReference type="NCBI Taxonomy" id="2320861"/>
    <lineage>
        <taxon>Bacteria</taxon>
        <taxon>Pseudomonadati</taxon>
        <taxon>Pseudomonadota</taxon>
        <taxon>Alphaproteobacteria</taxon>
        <taxon>Sphingomonadales</taxon>
        <taxon>Sphingomonadaceae</taxon>
        <taxon>Sphingomonas</taxon>
    </lineage>
</organism>